<dbReference type="AlphaFoldDB" id="R7SGA9"/>
<dbReference type="OrthoDB" id="6247875at2759"/>
<gene>
    <name evidence="2" type="ORF">FOMMEDRAFT_163147</name>
</gene>
<feature type="region of interest" description="Disordered" evidence="1">
    <location>
        <begin position="65"/>
        <end position="127"/>
    </location>
</feature>
<sequence length="272" mass="29906">MPNNVFNNSRMSSHSAAQATIDEHTLTTMSMYDYSQGAIPSPTPCTLSFPTYHSMLDITLDGPTPRAFKFPSAPSPSTPSTSPSPFEPERPRDTPLQSSAATTRFTAPPFLRRSQSMQRARTDTASPAAQISSFNAADLNPGAPLFLVTQSCRPPNLSHKRNLCNPRNFTTLTVHAIQLAGPSDDPSVVTKTTSFGPRCIPPLCRECRLRKNEAGAVVIAKGNPVAQRQRQADLSKTISNQSRLFSVEECKYWDDLAKQWKKGTRRCGLEHK</sequence>
<accession>R7SGA9</accession>
<dbReference type="EMBL" id="JH718316">
    <property type="protein sequence ID" value="EJC97475.1"/>
    <property type="molecule type" value="Genomic_DNA"/>
</dbReference>
<dbReference type="Proteomes" id="UP000053630">
    <property type="component" value="Unassembled WGS sequence"/>
</dbReference>
<evidence type="ECO:0000256" key="1">
    <source>
        <dbReference type="SAM" id="MobiDB-lite"/>
    </source>
</evidence>
<evidence type="ECO:0000313" key="3">
    <source>
        <dbReference type="Proteomes" id="UP000053630"/>
    </source>
</evidence>
<dbReference type="KEGG" id="fme:FOMMEDRAFT_163147"/>
<dbReference type="GeneID" id="18675980"/>
<evidence type="ECO:0000313" key="2">
    <source>
        <dbReference type="EMBL" id="EJC97475.1"/>
    </source>
</evidence>
<dbReference type="RefSeq" id="XP_007272262.1">
    <property type="nucleotide sequence ID" value="XM_007272200.1"/>
</dbReference>
<name>R7SGA9_FOMME</name>
<proteinExistence type="predicted"/>
<reference evidence="3" key="1">
    <citation type="journal article" date="2012" name="Science">
        <title>The Paleozoic origin of enzymatic lignin decomposition reconstructed from 31 fungal genomes.</title>
        <authorList>
            <person name="Floudas D."/>
            <person name="Binder M."/>
            <person name="Riley R."/>
            <person name="Barry K."/>
            <person name="Blanchette R.A."/>
            <person name="Henrissat B."/>
            <person name="Martinez A.T."/>
            <person name="Otillar R."/>
            <person name="Spatafora J.W."/>
            <person name="Yadav J.S."/>
            <person name="Aerts A."/>
            <person name="Benoit I."/>
            <person name="Boyd A."/>
            <person name="Carlson A."/>
            <person name="Copeland A."/>
            <person name="Coutinho P.M."/>
            <person name="de Vries R.P."/>
            <person name="Ferreira P."/>
            <person name="Findley K."/>
            <person name="Foster B."/>
            <person name="Gaskell J."/>
            <person name="Glotzer D."/>
            <person name="Gorecki P."/>
            <person name="Heitman J."/>
            <person name="Hesse C."/>
            <person name="Hori C."/>
            <person name="Igarashi K."/>
            <person name="Jurgens J.A."/>
            <person name="Kallen N."/>
            <person name="Kersten P."/>
            <person name="Kohler A."/>
            <person name="Kuees U."/>
            <person name="Kumar T.K.A."/>
            <person name="Kuo A."/>
            <person name="LaButti K."/>
            <person name="Larrondo L.F."/>
            <person name="Lindquist E."/>
            <person name="Ling A."/>
            <person name="Lombard V."/>
            <person name="Lucas S."/>
            <person name="Lundell T."/>
            <person name="Martin R."/>
            <person name="McLaughlin D.J."/>
            <person name="Morgenstern I."/>
            <person name="Morin E."/>
            <person name="Murat C."/>
            <person name="Nagy L.G."/>
            <person name="Nolan M."/>
            <person name="Ohm R.A."/>
            <person name="Patyshakuliyeva A."/>
            <person name="Rokas A."/>
            <person name="Ruiz-Duenas F.J."/>
            <person name="Sabat G."/>
            <person name="Salamov A."/>
            <person name="Samejima M."/>
            <person name="Schmutz J."/>
            <person name="Slot J.C."/>
            <person name="St John F."/>
            <person name="Stenlid J."/>
            <person name="Sun H."/>
            <person name="Sun S."/>
            <person name="Syed K."/>
            <person name="Tsang A."/>
            <person name="Wiebenga A."/>
            <person name="Young D."/>
            <person name="Pisabarro A."/>
            <person name="Eastwood D.C."/>
            <person name="Martin F."/>
            <person name="Cullen D."/>
            <person name="Grigoriev I.V."/>
            <person name="Hibbett D.S."/>
        </authorList>
    </citation>
    <scope>NUCLEOTIDE SEQUENCE [LARGE SCALE GENOMIC DNA]</scope>
    <source>
        <strain evidence="3">MF3/22</strain>
    </source>
</reference>
<organism evidence="2 3">
    <name type="scientific">Fomitiporia mediterranea (strain MF3/22)</name>
    <name type="common">Grapevine white-rot fungus</name>
    <dbReference type="NCBI Taxonomy" id="694068"/>
    <lineage>
        <taxon>Eukaryota</taxon>
        <taxon>Fungi</taxon>
        <taxon>Dikarya</taxon>
        <taxon>Basidiomycota</taxon>
        <taxon>Agaricomycotina</taxon>
        <taxon>Agaricomycetes</taxon>
        <taxon>Hymenochaetales</taxon>
        <taxon>Hymenochaetaceae</taxon>
        <taxon>Fomitiporia</taxon>
    </lineage>
</organism>
<protein>
    <submittedName>
        <fullName evidence="2">Uncharacterized protein</fullName>
    </submittedName>
</protein>
<feature type="compositionally biased region" description="Polar residues" evidence="1">
    <location>
        <begin position="95"/>
        <end position="105"/>
    </location>
</feature>
<keyword evidence="3" id="KW-1185">Reference proteome</keyword>
<feature type="compositionally biased region" description="Polar residues" evidence="1">
    <location>
        <begin position="113"/>
        <end position="127"/>
    </location>
</feature>